<evidence type="ECO:0000259" key="2">
    <source>
        <dbReference type="PROSITE" id="PS51173"/>
    </source>
</evidence>
<evidence type="ECO:0000313" key="3">
    <source>
        <dbReference type="EMBL" id="QFJ54230.1"/>
    </source>
</evidence>
<dbReference type="SUPFAM" id="SSF49384">
    <property type="entry name" value="Carbohydrate-binding domain"/>
    <property type="match status" value="1"/>
</dbReference>
<reference evidence="4" key="1">
    <citation type="submission" date="2019-08" db="EMBL/GenBank/DDBJ databases">
        <title>Complete Genome Sequence of the Polysaccharide-Degrading Rumen Bacterium Pseudobutyrivibrio xylanivorans MA3014.</title>
        <authorList>
            <person name="Palevich N."/>
            <person name="Maclean P.H."/>
            <person name="Kelly W.J."/>
            <person name="Leahy S.C."/>
            <person name="Rakonjac J."/>
            <person name="Attwood G.T."/>
        </authorList>
    </citation>
    <scope>NUCLEOTIDE SEQUENCE [LARGE SCALE GENOMIC DNA]</scope>
    <source>
        <strain evidence="4">MA3014</strain>
    </source>
</reference>
<dbReference type="InterPro" id="IPR008965">
    <property type="entry name" value="CBM2/CBM3_carb-bd_dom_sf"/>
</dbReference>
<dbReference type="InterPro" id="IPR029058">
    <property type="entry name" value="AB_hydrolase_fold"/>
</dbReference>
<feature type="signal peptide" evidence="1">
    <location>
        <begin position="1"/>
        <end position="21"/>
    </location>
</feature>
<dbReference type="InterPro" id="IPR001919">
    <property type="entry name" value="CBD2"/>
</dbReference>
<dbReference type="KEGG" id="pxv:FXF36_04775"/>
<dbReference type="OrthoDB" id="9777383at2"/>
<dbReference type="Proteomes" id="UP000327030">
    <property type="component" value="Chromosome 1"/>
</dbReference>
<dbReference type="InterPro" id="IPR012291">
    <property type="entry name" value="CBM2_carb-bd_dom_sf"/>
</dbReference>
<dbReference type="InterPro" id="IPR000801">
    <property type="entry name" value="Esterase-like"/>
</dbReference>
<accession>A0A5P6VP53</accession>
<sequence length="421" mass="46825">MKRKKLLVTALVLTLTVSTLAMTVKTDVKAANDDVTALDYLDDESNVVSTSENGVDITYDMNSWGTGYWVSYTLTNNTGKTLENWTVKLSRKQVNIDSSWCVNIETTDDEYVLTPLSWNTKIPNGSSIEFGFLGVGELEGQIDAKLKFVTPASSHYDPTATISESIPEKYSSIRSQECSGTVKTISYTAHDSENGNTYTKKANIYLPANYSESKKYNVLYLLHGIGGDENEWEMYNDESKVKAMMDNLSYYGDIDSFIVVTPNGKASESGSIPSFYAFGDELRNDLIPYIDSHFSTYADRDHRACAGLSMGGMQTINIGIGQCVDLFSYFGAFSAAPTSNPAATTAEILADNEYPIHYFYNICGLQDGIAYWSASSAAKNLPEVCNQFVDGENFMWQELDGEHNFDIWYLGFYNFAQIVFK</sequence>
<dbReference type="GO" id="GO:0030247">
    <property type="term" value="F:polysaccharide binding"/>
    <property type="evidence" value="ECO:0007669"/>
    <property type="project" value="UniProtKB-UniRule"/>
</dbReference>
<feature type="domain" description="CBM2" evidence="2">
    <location>
        <begin position="48"/>
        <end position="154"/>
    </location>
</feature>
<dbReference type="SMART" id="SM00637">
    <property type="entry name" value="CBD_II"/>
    <property type="match status" value="1"/>
</dbReference>
<dbReference type="SUPFAM" id="SSF53474">
    <property type="entry name" value="alpha/beta-Hydrolases"/>
    <property type="match status" value="1"/>
</dbReference>
<dbReference type="GO" id="GO:0004553">
    <property type="term" value="F:hydrolase activity, hydrolyzing O-glycosyl compounds"/>
    <property type="evidence" value="ECO:0007669"/>
    <property type="project" value="InterPro"/>
</dbReference>
<keyword evidence="1" id="KW-0732">Signal</keyword>
<organism evidence="3 4">
    <name type="scientific">Pseudobutyrivibrio xylanivorans</name>
    <dbReference type="NCBI Taxonomy" id="185007"/>
    <lineage>
        <taxon>Bacteria</taxon>
        <taxon>Bacillati</taxon>
        <taxon>Bacillota</taxon>
        <taxon>Clostridia</taxon>
        <taxon>Lachnospirales</taxon>
        <taxon>Lachnospiraceae</taxon>
        <taxon>Pseudobutyrivibrio</taxon>
    </lineage>
</organism>
<dbReference type="InterPro" id="IPR050583">
    <property type="entry name" value="Mycobacterial_A85_antigen"/>
</dbReference>
<dbReference type="Pfam" id="PF00756">
    <property type="entry name" value="Esterase"/>
    <property type="match status" value="1"/>
</dbReference>
<name>A0A5P6VP53_PSEXY</name>
<dbReference type="EMBL" id="CP043028">
    <property type="protein sequence ID" value="QFJ54230.1"/>
    <property type="molecule type" value="Genomic_DNA"/>
</dbReference>
<dbReference type="RefSeq" id="WP_151622725.1">
    <property type="nucleotide sequence ID" value="NZ_CP043028.1"/>
</dbReference>
<dbReference type="Gene3D" id="3.40.50.1820">
    <property type="entry name" value="alpha/beta hydrolase"/>
    <property type="match status" value="1"/>
</dbReference>
<feature type="chain" id="PRO_5039452080" evidence="1">
    <location>
        <begin position="22"/>
        <end position="421"/>
    </location>
</feature>
<dbReference type="Gene3D" id="2.60.40.290">
    <property type="match status" value="1"/>
</dbReference>
<evidence type="ECO:0000256" key="1">
    <source>
        <dbReference type="SAM" id="SignalP"/>
    </source>
</evidence>
<dbReference type="AlphaFoldDB" id="A0A5P6VP53"/>
<gene>
    <name evidence="3" type="primary">est1A</name>
    <name evidence="3" type="ORF">FXF36_04775</name>
</gene>
<dbReference type="PANTHER" id="PTHR48098:SF1">
    <property type="entry name" value="DIACYLGLYCEROL ACYLTRANSFERASE_MYCOLYLTRANSFERASE AG85A"/>
    <property type="match status" value="1"/>
</dbReference>
<protein>
    <submittedName>
        <fullName evidence="3">Feruloyl esterase</fullName>
    </submittedName>
</protein>
<dbReference type="GO" id="GO:0005975">
    <property type="term" value="P:carbohydrate metabolic process"/>
    <property type="evidence" value="ECO:0007669"/>
    <property type="project" value="InterPro"/>
</dbReference>
<evidence type="ECO:0000313" key="4">
    <source>
        <dbReference type="Proteomes" id="UP000327030"/>
    </source>
</evidence>
<dbReference type="PANTHER" id="PTHR48098">
    <property type="entry name" value="ENTEROCHELIN ESTERASE-RELATED"/>
    <property type="match status" value="1"/>
</dbReference>
<proteinExistence type="predicted"/>
<dbReference type="PROSITE" id="PS51173">
    <property type="entry name" value="CBM2"/>
    <property type="match status" value="1"/>
</dbReference>
<dbReference type="Pfam" id="PF00553">
    <property type="entry name" value="CBM_2"/>
    <property type="match status" value="1"/>
</dbReference>